<dbReference type="SUPFAM" id="SSF53448">
    <property type="entry name" value="Nucleotide-diphospho-sugar transferases"/>
    <property type="match status" value="1"/>
</dbReference>
<reference evidence="4 5" key="1">
    <citation type="submission" date="2018-04" db="EMBL/GenBank/DDBJ databases">
        <title>Genomic Encyclopedia of Type Strains, Phase III (KMG-III): the genomes of soil and plant-associated and newly described type strains.</title>
        <authorList>
            <person name="Whitman W."/>
        </authorList>
    </citation>
    <scope>NUCLEOTIDE SEQUENCE [LARGE SCALE GENOMIC DNA]</scope>
    <source>
        <strain evidence="4 5">JA192</strain>
    </source>
</reference>
<evidence type="ECO:0000256" key="3">
    <source>
        <dbReference type="ARBA" id="ARBA00022723"/>
    </source>
</evidence>
<dbReference type="Pfam" id="PF01501">
    <property type="entry name" value="Glyco_transf_8"/>
    <property type="match status" value="1"/>
</dbReference>
<dbReference type="InterPro" id="IPR050748">
    <property type="entry name" value="Glycosyltrans_8_dom-fam"/>
</dbReference>
<protein>
    <submittedName>
        <fullName evidence="4">Lipopolysaccharide biosynthesis glycosyltransferase</fullName>
    </submittedName>
</protein>
<evidence type="ECO:0000313" key="5">
    <source>
        <dbReference type="Proteomes" id="UP000240800"/>
    </source>
</evidence>
<dbReference type="Gene3D" id="3.90.550.10">
    <property type="entry name" value="Spore Coat Polysaccharide Biosynthesis Protein SpsA, Chain A"/>
    <property type="match status" value="1"/>
</dbReference>
<dbReference type="PANTHER" id="PTHR13778">
    <property type="entry name" value="GLYCOSYLTRANSFERASE 8 DOMAIN-CONTAINING PROTEIN"/>
    <property type="match status" value="1"/>
</dbReference>
<organism evidence="4 5">
    <name type="scientific">Cereibacter johrii</name>
    <dbReference type="NCBI Taxonomy" id="445629"/>
    <lineage>
        <taxon>Bacteria</taxon>
        <taxon>Pseudomonadati</taxon>
        <taxon>Pseudomonadota</taxon>
        <taxon>Alphaproteobacteria</taxon>
        <taxon>Rhodobacterales</taxon>
        <taxon>Paracoccaceae</taxon>
        <taxon>Cereibacter</taxon>
    </lineage>
</organism>
<keyword evidence="3" id="KW-0479">Metal-binding</keyword>
<keyword evidence="1" id="KW-0328">Glycosyltransferase</keyword>
<dbReference type="PANTHER" id="PTHR13778:SF47">
    <property type="entry name" value="LIPOPOLYSACCHARIDE 1,3-GALACTOSYLTRANSFERASE"/>
    <property type="match status" value="1"/>
</dbReference>
<evidence type="ECO:0000256" key="1">
    <source>
        <dbReference type="ARBA" id="ARBA00022676"/>
    </source>
</evidence>
<dbReference type="EMBL" id="PZZW01000011">
    <property type="protein sequence ID" value="PTM75544.1"/>
    <property type="molecule type" value="Genomic_DNA"/>
</dbReference>
<dbReference type="Proteomes" id="UP000240800">
    <property type="component" value="Unassembled WGS sequence"/>
</dbReference>
<dbReference type="InterPro" id="IPR002495">
    <property type="entry name" value="Glyco_trans_8"/>
</dbReference>
<proteinExistence type="predicted"/>
<keyword evidence="5" id="KW-1185">Reference proteome</keyword>
<evidence type="ECO:0000256" key="2">
    <source>
        <dbReference type="ARBA" id="ARBA00022679"/>
    </source>
</evidence>
<evidence type="ECO:0000313" key="4">
    <source>
        <dbReference type="EMBL" id="PTM75544.1"/>
    </source>
</evidence>
<keyword evidence="2" id="KW-0808">Transferase</keyword>
<accession>A0ABX5J8B5</accession>
<dbReference type="CDD" id="cd04194">
    <property type="entry name" value="GT8_A4GalT_like"/>
    <property type="match status" value="1"/>
</dbReference>
<name>A0ABX5J8B5_9RHOB</name>
<comment type="caution">
    <text evidence="4">The sequence shown here is derived from an EMBL/GenBank/DDBJ whole genome shotgun (WGS) entry which is preliminary data.</text>
</comment>
<gene>
    <name evidence="4" type="ORF">C8J29_11124</name>
</gene>
<sequence length="351" mass="39538">MRATGTSREGCPAAPETMHLLFCADRPFFQHAAVAAVSAASATRGPLQVHLLTCDTCPEEEACFRAALAPFAHVGISIHRVPAARLEGLFVDRHLSAAAYLRFLAPEVLPKAVERVLYLDCDLIVLDDVAQLLRLDLEGKAVAAAPDLGWKDAAQGARFRTLGIPLDRAYVNSGVLLMDLGRWRRDGLSQKLFDYVARHGSLLLRHDQDALNAVLAEDIHLLDRRWNLQVLLLSPWAKRALPEDRQATVAARRDPAILHFSTAEKPWNFRVWTRRRELYFRFRARTPWSRAVPEGLTAAQAWEYDLARRLLRIGLDLYLVRGAVLRLRKILLAQADRGRGWPSAARRLMNR</sequence>
<dbReference type="InterPro" id="IPR029044">
    <property type="entry name" value="Nucleotide-diphossugar_trans"/>
</dbReference>